<protein>
    <submittedName>
        <fullName evidence="1">Uncharacterized protein</fullName>
    </submittedName>
</protein>
<gene>
    <name evidence="1" type="ORF">GGX14DRAFT_588250</name>
</gene>
<dbReference type="Proteomes" id="UP001219525">
    <property type="component" value="Unassembled WGS sequence"/>
</dbReference>
<reference evidence="1" key="1">
    <citation type="submission" date="2023-03" db="EMBL/GenBank/DDBJ databases">
        <title>Massive genome expansion in bonnet fungi (Mycena s.s.) driven by repeated elements and novel gene families across ecological guilds.</title>
        <authorList>
            <consortium name="Lawrence Berkeley National Laboratory"/>
            <person name="Harder C.B."/>
            <person name="Miyauchi S."/>
            <person name="Viragh M."/>
            <person name="Kuo A."/>
            <person name="Thoen E."/>
            <person name="Andreopoulos B."/>
            <person name="Lu D."/>
            <person name="Skrede I."/>
            <person name="Drula E."/>
            <person name="Henrissat B."/>
            <person name="Morin E."/>
            <person name="Kohler A."/>
            <person name="Barry K."/>
            <person name="LaButti K."/>
            <person name="Morin E."/>
            <person name="Salamov A."/>
            <person name="Lipzen A."/>
            <person name="Mereny Z."/>
            <person name="Hegedus B."/>
            <person name="Baldrian P."/>
            <person name="Stursova M."/>
            <person name="Weitz H."/>
            <person name="Taylor A."/>
            <person name="Grigoriev I.V."/>
            <person name="Nagy L.G."/>
            <person name="Martin F."/>
            <person name="Kauserud H."/>
        </authorList>
    </citation>
    <scope>NUCLEOTIDE SEQUENCE</scope>
    <source>
        <strain evidence="1">9144</strain>
    </source>
</reference>
<evidence type="ECO:0000313" key="2">
    <source>
        <dbReference type="Proteomes" id="UP001219525"/>
    </source>
</evidence>
<dbReference type="AlphaFoldDB" id="A0AAD6UW88"/>
<organism evidence="1 2">
    <name type="scientific">Mycena pura</name>
    <dbReference type="NCBI Taxonomy" id="153505"/>
    <lineage>
        <taxon>Eukaryota</taxon>
        <taxon>Fungi</taxon>
        <taxon>Dikarya</taxon>
        <taxon>Basidiomycota</taxon>
        <taxon>Agaricomycotina</taxon>
        <taxon>Agaricomycetes</taxon>
        <taxon>Agaricomycetidae</taxon>
        <taxon>Agaricales</taxon>
        <taxon>Marasmiineae</taxon>
        <taxon>Mycenaceae</taxon>
        <taxon>Mycena</taxon>
    </lineage>
</organism>
<dbReference type="EMBL" id="JARJCW010000106">
    <property type="protein sequence ID" value="KAJ7193629.1"/>
    <property type="molecule type" value="Genomic_DNA"/>
</dbReference>
<sequence length="82" mass="8927">MNIAVPLAAPPTKLGYYRVLSPNAGVRVSPLQLGAMTIGDKWEKQGFVTRALSISSFFPTIHGRRLGIPPQLRSSPRTRPSV</sequence>
<accession>A0AAD6UW88</accession>
<name>A0AAD6UW88_9AGAR</name>
<proteinExistence type="predicted"/>
<keyword evidence="2" id="KW-1185">Reference proteome</keyword>
<comment type="caution">
    <text evidence="1">The sequence shown here is derived from an EMBL/GenBank/DDBJ whole genome shotgun (WGS) entry which is preliminary data.</text>
</comment>
<evidence type="ECO:0000313" key="1">
    <source>
        <dbReference type="EMBL" id="KAJ7193629.1"/>
    </source>
</evidence>